<dbReference type="PANTHER" id="PTHR13871">
    <property type="entry name" value="THIOREDOXIN"/>
    <property type="match status" value="1"/>
</dbReference>
<proteinExistence type="inferred from homology"/>
<comment type="similarity">
    <text evidence="6">Belongs to the nucleoredoxin family.</text>
</comment>
<dbReference type="SUPFAM" id="SSF52833">
    <property type="entry name" value="Thioredoxin-like"/>
    <property type="match status" value="2"/>
</dbReference>
<dbReference type="AlphaFoldDB" id="A0A7S2TZX6"/>
<dbReference type="PANTHER" id="PTHR13871:SF96">
    <property type="entry name" value="THIOREDOXIN DOMAIN-CONTAINING PROTEIN"/>
    <property type="match status" value="1"/>
</dbReference>
<dbReference type="InterPro" id="IPR012336">
    <property type="entry name" value="Thioredoxin-like_fold"/>
</dbReference>
<feature type="domain" description="Thioredoxin" evidence="11">
    <location>
        <begin position="15"/>
        <end position="156"/>
    </location>
</feature>
<dbReference type="EC" id="1.8.1.8" evidence="1"/>
<keyword evidence="4" id="KW-0560">Oxidoreductase</keyword>
<evidence type="ECO:0000259" key="10">
    <source>
        <dbReference type="PROSITE" id="PS50222"/>
    </source>
</evidence>
<dbReference type="EMBL" id="HBHP01028157">
    <property type="protein sequence ID" value="CAD9773422.1"/>
    <property type="molecule type" value="Transcribed_RNA"/>
</dbReference>
<dbReference type="Pfam" id="PF13499">
    <property type="entry name" value="EF-hand_7"/>
    <property type="match status" value="1"/>
</dbReference>
<comment type="catalytic activity">
    <reaction evidence="7">
        <text>[protein]-dithiol + NAD(+) = [protein]-disulfide + NADH + H(+)</text>
        <dbReference type="Rhea" id="RHEA:18749"/>
        <dbReference type="Rhea" id="RHEA-COMP:10593"/>
        <dbReference type="Rhea" id="RHEA-COMP:10594"/>
        <dbReference type="ChEBI" id="CHEBI:15378"/>
        <dbReference type="ChEBI" id="CHEBI:29950"/>
        <dbReference type="ChEBI" id="CHEBI:50058"/>
        <dbReference type="ChEBI" id="CHEBI:57540"/>
        <dbReference type="ChEBI" id="CHEBI:57945"/>
        <dbReference type="EC" id="1.8.1.8"/>
    </reaction>
</comment>
<dbReference type="GO" id="GO:0005509">
    <property type="term" value="F:calcium ion binding"/>
    <property type="evidence" value="ECO:0007669"/>
    <property type="project" value="InterPro"/>
</dbReference>
<dbReference type="Gene3D" id="1.10.238.10">
    <property type="entry name" value="EF-hand"/>
    <property type="match status" value="1"/>
</dbReference>
<dbReference type="InterPro" id="IPR011992">
    <property type="entry name" value="EF-hand-dom_pair"/>
</dbReference>
<keyword evidence="2" id="KW-0677">Repeat</keyword>
<keyword evidence="3" id="KW-0106">Calcium</keyword>
<evidence type="ECO:0000256" key="1">
    <source>
        <dbReference type="ARBA" id="ARBA00012612"/>
    </source>
</evidence>
<evidence type="ECO:0000256" key="8">
    <source>
        <dbReference type="ARBA" id="ARBA00047804"/>
    </source>
</evidence>
<protein>
    <recommendedName>
        <fullName evidence="1">protein-disulfide reductase</fullName>
        <ecNumber evidence="1">1.8.1.8</ecNumber>
    </recommendedName>
</protein>
<dbReference type="Pfam" id="PF13905">
    <property type="entry name" value="Thioredoxin_8"/>
    <property type="match status" value="2"/>
</dbReference>
<evidence type="ECO:0000256" key="3">
    <source>
        <dbReference type="ARBA" id="ARBA00022837"/>
    </source>
</evidence>
<dbReference type="PROSITE" id="PS00018">
    <property type="entry name" value="EF_HAND_1"/>
    <property type="match status" value="2"/>
</dbReference>
<dbReference type="InterPro" id="IPR002048">
    <property type="entry name" value="EF_hand_dom"/>
</dbReference>
<dbReference type="GO" id="GO:0047134">
    <property type="term" value="F:protein-disulfide reductase [NAD(P)H] activity"/>
    <property type="evidence" value="ECO:0007669"/>
    <property type="project" value="UniProtKB-EC"/>
</dbReference>
<gene>
    <name evidence="12" type="ORF">LSP00402_LOCUS17414</name>
</gene>
<dbReference type="CDD" id="cd00051">
    <property type="entry name" value="EFh"/>
    <property type="match status" value="1"/>
</dbReference>
<dbReference type="InterPro" id="IPR018247">
    <property type="entry name" value="EF_Hand_1_Ca_BS"/>
</dbReference>
<accession>A0A7S2TZX6</accession>
<evidence type="ECO:0000256" key="6">
    <source>
        <dbReference type="ARBA" id="ARBA00025782"/>
    </source>
</evidence>
<evidence type="ECO:0000256" key="7">
    <source>
        <dbReference type="ARBA" id="ARBA00047388"/>
    </source>
</evidence>
<evidence type="ECO:0000256" key="2">
    <source>
        <dbReference type="ARBA" id="ARBA00022737"/>
    </source>
</evidence>
<dbReference type="PROSITE" id="PS51352">
    <property type="entry name" value="THIOREDOXIN_2"/>
    <property type="match status" value="2"/>
</dbReference>
<feature type="domain" description="Thioredoxin" evidence="11">
    <location>
        <begin position="251"/>
        <end position="411"/>
    </location>
</feature>
<feature type="coiled-coil region" evidence="9">
    <location>
        <begin position="243"/>
        <end position="270"/>
    </location>
</feature>
<dbReference type="InterPro" id="IPR013766">
    <property type="entry name" value="Thioredoxin_domain"/>
</dbReference>
<keyword evidence="5" id="KW-0520">NAD</keyword>
<evidence type="ECO:0000256" key="9">
    <source>
        <dbReference type="SAM" id="Coils"/>
    </source>
</evidence>
<dbReference type="Gene3D" id="3.40.30.10">
    <property type="entry name" value="Glutaredoxin"/>
    <property type="match status" value="2"/>
</dbReference>
<evidence type="ECO:0000256" key="4">
    <source>
        <dbReference type="ARBA" id="ARBA00023002"/>
    </source>
</evidence>
<name>A0A7S2TZX6_9EUKA</name>
<sequence length="416" mass="45854">MSSSGSDFFIKLLGKKLLKESKEVETKAVVNEADYVAIYLSAHWCPPCRRFTPAFAEAYKAIEKKGGKKLATIFVSCDKTEKAFQEYFGTMPWHAVPFSAKDYIGFGSKAGKHLNCTGIPTLAIFDKEGKMLERSGTGLVMERGADFLKMLDPKEKAKIAKEDMEKLFIAMDANGDGYVDPTEIKEAFDSLGAPAEITTVEVQTLMTRDADGDGKLSKAEFTVAEYSVNGRSAGWLGNAIISNREAMARKKKAAEEAKKFKADADKLKGSSAFFNKLLGDKLLIGDKEVDTKSVVGDKDYVAIYMSAHWCGPCRGFTPEFVKVYNEIQSAGKEKFATIFVSCDRNDGAFKEYFKTMPWHAVPFSAKEYVGFESLAGKYLNCEGIPMLAVFDSKGNLKSSEAVRSVMEHRAGFLAKL</sequence>
<organism evidence="12">
    <name type="scientific">Lotharella oceanica</name>
    <dbReference type="NCBI Taxonomy" id="641309"/>
    <lineage>
        <taxon>Eukaryota</taxon>
        <taxon>Sar</taxon>
        <taxon>Rhizaria</taxon>
        <taxon>Cercozoa</taxon>
        <taxon>Chlorarachniophyceae</taxon>
        <taxon>Lotharella</taxon>
    </lineage>
</organism>
<dbReference type="PROSITE" id="PS50222">
    <property type="entry name" value="EF_HAND_2"/>
    <property type="match status" value="1"/>
</dbReference>
<evidence type="ECO:0000256" key="5">
    <source>
        <dbReference type="ARBA" id="ARBA00023027"/>
    </source>
</evidence>
<dbReference type="SUPFAM" id="SSF47473">
    <property type="entry name" value="EF-hand"/>
    <property type="match status" value="1"/>
</dbReference>
<feature type="domain" description="EF-hand" evidence="10">
    <location>
        <begin position="159"/>
        <end position="194"/>
    </location>
</feature>
<dbReference type="InterPro" id="IPR052259">
    <property type="entry name" value="Nucleoredoxin-like"/>
</dbReference>
<keyword evidence="9" id="KW-0175">Coiled coil</keyword>
<evidence type="ECO:0000259" key="11">
    <source>
        <dbReference type="PROSITE" id="PS51352"/>
    </source>
</evidence>
<reference evidence="12" key="1">
    <citation type="submission" date="2021-01" db="EMBL/GenBank/DDBJ databases">
        <authorList>
            <person name="Corre E."/>
            <person name="Pelletier E."/>
            <person name="Niang G."/>
            <person name="Scheremetjew M."/>
            <person name="Finn R."/>
            <person name="Kale V."/>
            <person name="Holt S."/>
            <person name="Cochrane G."/>
            <person name="Meng A."/>
            <person name="Brown T."/>
            <person name="Cohen L."/>
        </authorList>
    </citation>
    <scope>NUCLEOTIDE SEQUENCE</scope>
    <source>
        <strain evidence="12">CCMP622</strain>
    </source>
</reference>
<comment type="catalytic activity">
    <reaction evidence="8">
        <text>[protein]-dithiol + NADP(+) = [protein]-disulfide + NADPH + H(+)</text>
        <dbReference type="Rhea" id="RHEA:18753"/>
        <dbReference type="Rhea" id="RHEA-COMP:10593"/>
        <dbReference type="Rhea" id="RHEA-COMP:10594"/>
        <dbReference type="ChEBI" id="CHEBI:15378"/>
        <dbReference type="ChEBI" id="CHEBI:29950"/>
        <dbReference type="ChEBI" id="CHEBI:50058"/>
        <dbReference type="ChEBI" id="CHEBI:57783"/>
        <dbReference type="ChEBI" id="CHEBI:58349"/>
        <dbReference type="EC" id="1.8.1.8"/>
    </reaction>
</comment>
<dbReference type="InterPro" id="IPR036249">
    <property type="entry name" value="Thioredoxin-like_sf"/>
</dbReference>
<evidence type="ECO:0000313" key="12">
    <source>
        <dbReference type="EMBL" id="CAD9773422.1"/>
    </source>
</evidence>